<dbReference type="RefSeq" id="WP_269034810.1">
    <property type="nucleotide sequence ID" value="NZ_CP114040.1"/>
</dbReference>
<dbReference type="Proteomes" id="UP001164459">
    <property type="component" value="Chromosome"/>
</dbReference>
<dbReference type="InterPro" id="IPR017441">
    <property type="entry name" value="Protein_kinase_ATP_BS"/>
</dbReference>
<keyword evidence="8" id="KW-1185">Reference proteome</keyword>
<dbReference type="InterPro" id="IPR008271">
    <property type="entry name" value="Ser/Thr_kinase_AS"/>
</dbReference>
<proteinExistence type="predicted"/>
<dbReference type="Gene3D" id="2.30.42.10">
    <property type="match status" value="1"/>
</dbReference>
<evidence type="ECO:0000256" key="3">
    <source>
        <dbReference type="ARBA" id="ARBA00022777"/>
    </source>
</evidence>
<dbReference type="CDD" id="cd14014">
    <property type="entry name" value="STKc_PknB_like"/>
    <property type="match status" value="1"/>
</dbReference>
<evidence type="ECO:0000256" key="4">
    <source>
        <dbReference type="ARBA" id="ARBA00022840"/>
    </source>
</evidence>
<keyword evidence="1" id="KW-0808">Transferase</keyword>
<dbReference type="SUPFAM" id="SSF56112">
    <property type="entry name" value="Protein kinase-like (PK-like)"/>
    <property type="match status" value="1"/>
</dbReference>
<dbReference type="InterPro" id="IPR000719">
    <property type="entry name" value="Prot_kinase_dom"/>
</dbReference>
<keyword evidence="2 5" id="KW-0547">Nucleotide-binding</keyword>
<dbReference type="PROSITE" id="PS00108">
    <property type="entry name" value="PROTEIN_KINASE_ST"/>
    <property type="match status" value="1"/>
</dbReference>
<evidence type="ECO:0000259" key="6">
    <source>
        <dbReference type="PROSITE" id="PS50011"/>
    </source>
</evidence>
<evidence type="ECO:0000256" key="5">
    <source>
        <dbReference type="PROSITE-ProRule" id="PRU10141"/>
    </source>
</evidence>
<evidence type="ECO:0000256" key="1">
    <source>
        <dbReference type="ARBA" id="ARBA00022679"/>
    </source>
</evidence>
<dbReference type="Pfam" id="PF00069">
    <property type="entry name" value="Pkinase"/>
    <property type="match status" value="1"/>
</dbReference>
<name>A0ABY7GZY8_9BACT</name>
<keyword evidence="3 7" id="KW-0418">Kinase</keyword>
<dbReference type="InterPro" id="IPR011009">
    <property type="entry name" value="Kinase-like_dom_sf"/>
</dbReference>
<dbReference type="EMBL" id="CP114040">
    <property type="protein sequence ID" value="WAS92462.1"/>
    <property type="molecule type" value="Genomic_DNA"/>
</dbReference>
<protein>
    <submittedName>
        <fullName evidence="7">Serine/threonine-protein kinase</fullName>
    </submittedName>
</protein>
<dbReference type="Gene3D" id="1.10.510.10">
    <property type="entry name" value="Transferase(Phosphotransferase) domain 1"/>
    <property type="match status" value="1"/>
</dbReference>
<dbReference type="SUPFAM" id="SSF50156">
    <property type="entry name" value="PDZ domain-like"/>
    <property type="match status" value="1"/>
</dbReference>
<dbReference type="PROSITE" id="PS00107">
    <property type="entry name" value="PROTEIN_KINASE_ATP"/>
    <property type="match status" value="1"/>
</dbReference>
<dbReference type="PANTHER" id="PTHR43289">
    <property type="entry name" value="MITOGEN-ACTIVATED PROTEIN KINASE KINASE KINASE 20-RELATED"/>
    <property type="match status" value="1"/>
</dbReference>
<feature type="binding site" evidence="5">
    <location>
        <position position="77"/>
    </location>
    <ligand>
        <name>ATP</name>
        <dbReference type="ChEBI" id="CHEBI:30616"/>
    </ligand>
</feature>
<feature type="domain" description="Protein kinase" evidence="6">
    <location>
        <begin position="48"/>
        <end position="325"/>
    </location>
</feature>
<reference evidence="7" key="1">
    <citation type="submission" date="2022-11" db="EMBL/GenBank/DDBJ databases">
        <title>Minimal conservation of predation-associated metabolite biosynthetic gene clusters underscores biosynthetic potential of Myxococcota including descriptions for ten novel species: Archangium lansinium sp. nov., Myxococcus landrumus sp. nov., Nannocystis bai.</title>
        <authorList>
            <person name="Ahearne A."/>
            <person name="Stevens C."/>
            <person name="Dowd S."/>
        </authorList>
    </citation>
    <scope>NUCLEOTIDE SEQUENCE</scope>
    <source>
        <strain evidence="7">Fl3</strain>
    </source>
</reference>
<dbReference type="PANTHER" id="PTHR43289:SF6">
    <property type="entry name" value="SERINE_THREONINE-PROTEIN KINASE NEKL-3"/>
    <property type="match status" value="1"/>
</dbReference>
<sequence>MTAAALTPSSDTMRAPENVLLHPLEQIRRQVAASLFDEPHEPSTIGRFQVLRVIGAGGMGVVYAARDPQLDRTVALKLLHPGQLGPLAQQRLLREAQAMARLQHPNVLAVFDAGVHAGQVWIAMEYEGGGTLADWLRAAPRRWQEVVEVLAQAGRGLAAAHAAGLVHRDFKPANILVGGGRIRISDFGLARLGEDAPAEVERTADERAAALAEPMTRTGAVLGTPAYMAPEQLMGRQASARSDQFAFCVVLFEALHGHRPFGGDDVAQLCESFQRGAMARPSRPVPRALQAVLERGLQIDPAARFPAMDALLAALARASANRPWRRALAVAAGVAVSSAMSYGTYAYFAGDPPTPPASNLPEKFTFKWGQERPGKQIEAVWNPDRARALQWALPQAREEVEALLVALDDYATRWREVAAKPSATKDLYNWTNTCLADRLTALDDLVTVAEEGVRESAKLVGQAAEFLPDLADCEQTSLYNTLTSQGFAPTRRMAWRARLLMAGGYGPRALHAARLPELGEGFEALGSAYLLGDARVNAEIELAWAILGYHDSSDAPNTHSYTDPRTGEEVIHYKHKLPPRTGALNGLRVVAEKSAAAGFADVAARAWAAVAELLEAGPHSDHERLAAWDGLRAALAKLPAEHRLRRRLAADLAIFAAAHVRHATPAGSCRTPDGTLPACEAVRGALDDLATASRGETDAARRGWLRGQQAALLDYAGDVAGAAALRETNPGELDNRRPGERGFLDFSAGTVVAHTPALAESLRCTYDYSRCEIDPAVLTRELDPAALLEGGWFMPAQKDGELSGFKVMNSRESEVLRRLDLAQRDQIVAVDGVPVRQDFVWDTDAALARRRLTLTIVRAGATIEREYVLRSPRAGE</sequence>
<dbReference type="GO" id="GO:0016301">
    <property type="term" value="F:kinase activity"/>
    <property type="evidence" value="ECO:0007669"/>
    <property type="project" value="UniProtKB-KW"/>
</dbReference>
<gene>
    <name evidence="7" type="ORF">O0S08_40300</name>
</gene>
<evidence type="ECO:0000256" key="2">
    <source>
        <dbReference type="ARBA" id="ARBA00022741"/>
    </source>
</evidence>
<dbReference type="PROSITE" id="PS50011">
    <property type="entry name" value="PROTEIN_KINASE_DOM"/>
    <property type="match status" value="1"/>
</dbReference>
<evidence type="ECO:0000313" key="8">
    <source>
        <dbReference type="Proteomes" id="UP001164459"/>
    </source>
</evidence>
<organism evidence="7 8">
    <name type="scientific">Nannocystis punicea</name>
    <dbReference type="NCBI Taxonomy" id="2995304"/>
    <lineage>
        <taxon>Bacteria</taxon>
        <taxon>Pseudomonadati</taxon>
        <taxon>Myxococcota</taxon>
        <taxon>Polyangia</taxon>
        <taxon>Nannocystales</taxon>
        <taxon>Nannocystaceae</taxon>
        <taxon>Nannocystis</taxon>
    </lineage>
</organism>
<accession>A0ABY7GZY8</accession>
<keyword evidence="4 5" id="KW-0067">ATP-binding</keyword>
<dbReference type="Gene3D" id="3.30.200.20">
    <property type="entry name" value="Phosphorylase Kinase, domain 1"/>
    <property type="match status" value="1"/>
</dbReference>
<dbReference type="InterPro" id="IPR036034">
    <property type="entry name" value="PDZ_sf"/>
</dbReference>
<evidence type="ECO:0000313" key="7">
    <source>
        <dbReference type="EMBL" id="WAS92462.1"/>
    </source>
</evidence>